<gene>
    <name evidence="3" type="ORF">ENO77_00470</name>
</gene>
<sequence>MDESDSEEEPHSRCIDLIIRRARVADVDGIVEIYNSSIEYLDFESREWIESVVKKRSRRARIYVAISDGKVVGFLLLYKKRDKAYIDAFAIDAHYRGRRIGSCLLTYVENTLASEGVHRIFLTVKNNNHKAMNMYIKHGYKISNVVLILEATSNSIEEYQYIPQDITIKIDSIRRSALPKVKLLDTTLWSNFTWDIDEVLYRVSGEEATVVSVYKSGKILGIARIYIHQDKIVVDRLAVSFYKPTEWIKIMIHVIRSRIAQENNRSIVIPVDSTKASLLKSLISLGFKVRDSEYVLHKDITELVTALLDTIKSS</sequence>
<dbReference type="InterPro" id="IPR000182">
    <property type="entry name" value="GNAT_dom"/>
</dbReference>
<dbReference type="CDD" id="cd04301">
    <property type="entry name" value="NAT_SF"/>
    <property type="match status" value="1"/>
</dbReference>
<dbReference type="Gene3D" id="3.40.630.30">
    <property type="match status" value="1"/>
</dbReference>
<dbReference type="PROSITE" id="PS51186">
    <property type="entry name" value="GNAT"/>
    <property type="match status" value="1"/>
</dbReference>
<evidence type="ECO:0000313" key="3">
    <source>
        <dbReference type="EMBL" id="HEW52650.1"/>
    </source>
</evidence>
<evidence type="ECO:0000256" key="1">
    <source>
        <dbReference type="ARBA" id="ARBA00022679"/>
    </source>
</evidence>
<reference evidence="3" key="1">
    <citation type="journal article" date="2020" name="mSystems">
        <title>Genome- and Community-Level Interaction Insights into Carbon Utilization and Element Cycling Functions of Hydrothermarchaeota in Hydrothermal Sediment.</title>
        <authorList>
            <person name="Zhou Z."/>
            <person name="Liu Y."/>
            <person name="Xu W."/>
            <person name="Pan J."/>
            <person name="Luo Z.H."/>
            <person name="Li M."/>
        </authorList>
    </citation>
    <scope>NUCLEOTIDE SEQUENCE [LARGE SCALE GENOMIC DNA]</scope>
    <source>
        <strain evidence="3">SpSt-16</strain>
    </source>
</reference>
<dbReference type="PANTHER" id="PTHR13947">
    <property type="entry name" value="GNAT FAMILY N-ACETYLTRANSFERASE"/>
    <property type="match status" value="1"/>
</dbReference>
<dbReference type="Pfam" id="PF00583">
    <property type="entry name" value="Acetyltransf_1"/>
    <property type="match status" value="1"/>
</dbReference>
<dbReference type="SUPFAM" id="SSF55729">
    <property type="entry name" value="Acyl-CoA N-acyltransferases (Nat)"/>
    <property type="match status" value="1"/>
</dbReference>
<dbReference type="InterPro" id="IPR050769">
    <property type="entry name" value="NAT_camello-type"/>
</dbReference>
<proteinExistence type="predicted"/>
<dbReference type="AlphaFoldDB" id="A0A7C2V8P8"/>
<organism evidence="3">
    <name type="scientific">Ignisphaera aggregans</name>
    <dbReference type="NCBI Taxonomy" id="334771"/>
    <lineage>
        <taxon>Archaea</taxon>
        <taxon>Thermoproteota</taxon>
        <taxon>Thermoprotei</taxon>
        <taxon>Desulfurococcales</taxon>
        <taxon>Desulfurococcaceae</taxon>
        <taxon>Ignisphaera</taxon>
    </lineage>
</organism>
<dbReference type="InterPro" id="IPR016181">
    <property type="entry name" value="Acyl_CoA_acyltransferase"/>
</dbReference>
<accession>A0A7C2V8P8</accession>
<dbReference type="PANTHER" id="PTHR13947:SF37">
    <property type="entry name" value="LD18367P"/>
    <property type="match status" value="1"/>
</dbReference>
<feature type="domain" description="N-acetyltransferase" evidence="2">
    <location>
        <begin position="17"/>
        <end position="163"/>
    </location>
</feature>
<dbReference type="GO" id="GO:0008080">
    <property type="term" value="F:N-acetyltransferase activity"/>
    <property type="evidence" value="ECO:0007669"/>
    <property type="project" value="InterPro"/>
</dbReference>
<comment type="caution">
    <text evidence="3">The sequence shown here is derived from an EMBL/GenBank/DDBJ whole genome shotgun (WGS) entry which is preliminary data.</text>
</comment>
<protein>
    <submittedName>
        <fullName evidence="3">GNAT family N-acetyltransferase</fullName>
    </submittedName>
</protein>
<evidence type="ECO:0000259" key="2">
    <source>
        <dbReference type="PROSITE" id="PS51186"/>
    </source>
</evidence>
<dbReference type="EMBL" id="DSGT01000002">
    <property type="protein sequence ID" value="HEW52650.1"/>
    <property type="molecule type" value="Genomic_DNA"/>
</dbReference>
<name>A0A7C2V8P8_9CREN</name>
<keyword evidence="1 3" id="KW-0808">Transferase</keyword>